<dbReference type="AlphaFoldDB" id="A0A448WW40"/>
<dbReference type="EMBL" id="CAAALY010052403">
    <property type="protein sequence ID" value="VEL21653.1"/>
    <property type="molecule type" value="Genomic_DNA"/>
</dbReference>
<name>A0A448WW40_9PLAT</name>
<reference evidence="1" key="1">
    <citation type="submission" date="2018-11" db="EMBL/GenBank/DDBJ databases">
        <authorList>
            <consortium name="Pathogen Informatics"/>
        </authorList>
    </citation>
    <scope>NUCLEOTIDE SEQUENCE</scope>
</reference>
<accession>A0A448WW40</accession>
<evidence type="ECO:0000313" key="2">
    <source>
        <dbReference type="Proteomes" id="UP000784294"/>
    </source>
</evidence>
<sequence length="86" mass="9393">MLVKQCPLAGDDRLCTVCWLHQTCGSSGFANRGFRFAIIQVGLVSADLLPNMPVPLRNSQTRAVHVKPGQALQPGHFDQLLVCLVH</sequence>
<dbReference type="Proteomes" id="UP000784294">
    <property type="component" value="Unassembled WGS sequence"/>
</dbReference>
<gene>
    <name evidence="1" type="ORF">PXEA_LOCUS15093</name>
</gene>
<proteinExistence type="predicted"/>
<organism evidence="1 2">
    <name type="scientific">Protopolystoma xenopodis</name>
    <dbReference type="NCBI Taxonomy" id="117903"/>
    <lineage>
        <taxon>Eukaryota</taxon>
        <taxon>Metazoa</taxon>
        <taxon>Spiralia</taxon>
        <taxon>Lophotrochozoa</taxon>
        <taxon>Platyhelminthes</taxon>
        <taxon>Monogenea</taxon>
        <taxon>Polyopisthocotylea</taxon>
        <taxon>Polystomatidea</taxon>
        <taxon>Polystomatidae</taxon>
        <taxon>Protopolystoma</taxon>
    </lineage>
</organism>
<keyword evidence="2" id="KW-1185">Reference proteome</keyword>
<comment type="caution">
    <text evidence="1">The sequence shown here is derived from an EMBL/GenBank/DDBJ whole genome shotgun (WGS) entry which is preliminary data.</text>
</comment>
<protein>
    <submittedName>
        <fullName evidence="1">Uncharacterized protein</fullName>
    </submittedName>
</protein>
<evidence type="ECO:0000313" key="1">
    <source>
        <dbReference type="EMBL" id="VEL21653.1"/>
    </source>
</evidence>